<feature type="chain" id="PRO_5047184850" description="DUF3617 family protein" evidence="1">
    <location>
        <begin position="26"/>
        <end position="144"/>
    </location>
</feature>
<keyword evidence="3" id="KW-1185">Reference proteome</keyword>
<dbReference type="PROSITE" id="PS51257">
    <property type="entry name" value="PROKAR_LIPOPROTEIN"/>
    <property type="match status" value="1"/>
</dbReference>
<name>A0ABV7RQZ8_9GAMM</name>
<sequence>MPARCIGVFHAVVWMALLGCGMAAAEPPLARVGALPEHGPYQQFIVKYRAGSAPANDPAAVPARVDATVAATGLDGADAAGDAQQPGVKVIWQRRLAVEADVIRTTHPLDREQAGCLMRQFAADPEVDYIEVDRMMTIQSSRRL</sequence>
<evidence type="ECO:0000313" key="2">
    <source>
        <dbReference type="EMBL" id="MFC3552051.1"/>
    </source>
</evidence>
<evidence type="ECO:0000313" key="3">
    <source>
        <dbReference type="Proteomes" id="UP001595740"/>
    </source>
</evidence>
<reference evidence="3" key="1">
    <citation type="journal article" date="2019" name="Int. J. Syst. Evol. Microbiol.">
        <title>The Global Catalogue of Microorganisms (GCM) 10K type strain sequencing project: providing services to taxonomists for standard genome sequencing and annotation.</title>
        <authorList>
            <consortium name="The Broad Institute Genomics Platform"/>
            <consortium name="The Broad Institute Genome Sequencing Center for Infectious Disease"/>
            <person name="Wu L."/>
            <person name="Ma J."/>
        </authorList>
    </citation>
    <scope>NUCLEOTIDE SEQUENCE [LARGE SCALE GENOMIC DNA]</scope>
    <source>
        <strain evidence="3">KCTC 42875</strain>
    </source>
</reference>
<evidence type="ECO:0008006" key="4">
    <source>
        <dbReference type="Google" id="ProtNLM"/>
    </source>
</evidence>
<dbReference type="EMBL" id="JBHRXK010000007">
    <property type="protein sequence ID" value="MFC3552051.1"/>
    <property type="molecule type" value="Genomic_DNA"/>
</dbReference>
<dbReference type="RefSeq" id="WP_386759819.1">
    <property type="nucleotide sequence ID" value="NZ_JBHRXK010000007.1"/>
</dbReference>
<accession>A0ABV7RQZ8</accession>
<evidence type="ECO:0000256" key="1">
    <source>
        <dbReference type="SAM" id="SignalP"/>
    </source>
</evidence>
<proteinExistence type="predicted"/>
<comment type="caution">
    <text evidence="2">The sequence shown here is derived from an EMBL/GenBank/DDBJ whole genome shotgun (WGS) entry which is preliminary data.</text>
</comment>
<organism evidence="2 3">
    <name type="scientific">Lysobacter cavernae</name>
    <dbReference type="NCBI Taxonomy" id="1685901"/>
    <lineage>
        <taxon>Bacteria</taxon>
        <taxon>Pseudomonadati</taxon>
        <taxon>Pseudomonadota</taxon>
        <taxon>Gammaproteobacteria</taxon>
        <taxon>Lysobacterales</taxon>
        <taxon>Lysobacteraceae</taxon>
        <taxon>Lysobacter</taxon>
    </lineage>
</organism>
<gene>
    <name evidence="2" type="ORF">ACFOLC_13665</name>
</gene>
<dbReference type="Proteomes" id="UP001595740">
    <property type="component" value="Unassembled WGS sequence"/>
</dbReference>
<keyword evidence="1" id="KW-0732">Signal</keyword>
<protein>
    <recommendedName>
        <fullName evidence="4">DUF3617 family protein</fullName>
    </recommendedName>
</protein>
<feature type="signal peptide" evidence="1">
    <location>
        <begin position="1"/>
        <end position="25"/>
    </location>
</feature>